<dbReference type="InterPro" id="IPR013986">
    <property type="entry name" value="DExx_box_DNA_helicase_dom_sf"/>
</dbReference>
<dbReference type="Gene3D" id="3.40.50.300">
    <property type="entry name" value="P-loop containing nucleotide triphosphate hydrolases"/>
    <property type="match status" value="2"/>
</dbReference>
<evidence type="ECO:0000256" key="6">
    <source>
        <dbReference type="ARBA" id="ARBA00023235"/>
    </source>
</evidence>
<keyword evidence="2" id="KW-0547">Nucleotide-binding</keyword>
<evidence type="ECO:0000256" key="5">
    <source>
        <dbReference type="ARBA" id="ARBA00022840"/>
    </source>
</evidence>
<evidence type="ECO:0000256" key="1">
    <source>
        <dbReference type="ARBA" id="ARBA00009922"/>
    </source>
</evidence>
<dbReference type="EMBL" id="CAEZTU010000039">
    <property type="protein sequence ID" value="CAB4579964.1"/>
    <property type="molecule type" value="Genomic_DNA"/>
</dbReference>
<gene>
    <name evidence="12" type="ORF">UFOPK1740_00851</name>
</gene>
<feature type="domain" description="UvrD-like helicase ATP-binding" evidence="10">
    <location>
        <begin position="9"/>
        <end position="276"/>
    </location>
</feature>
<evidence type="ECO:0000256" key="2">
    <source>
        <dbReference type="ARBA" id="ARBA00022741"/>
    </source>
</evidence>
<keyword evidence="4" id="KW-0347">Helicase</keyword>
<keyword evidence="5" id="KW-0067">ATP-binding</keyword>
<comment type="catalytic activity">
    <reaction evidence="7">
        <text>Couples ATP hydrolysis with the unwinding of duplex DNA by translocating in the 3'-5' direction.</text>
        <dbReference type="EC" id="5.6.2.4"/>
    </reaction>
</comment>
<evidence type="ECO:0000313" key="12">
    <source>
        <dbReference type="EMBL" id="CAB4579964.1"/>
    </source>
</evidence>
<keyword evidence="6" id="KW-0413">Isomerase</keyword>
<dbReference type="InterPro" id="IPR014017">
    <property type="entry name" value="DNA_helicase_UvrD-like_C"/>
</dbReference>
<evidence type="ECO:0000256" key="8">
    <source>
        <dbReference type="ARBA" id="ARBA00034808"/>
    </source>
</evidence>
<dbReference type="AlphaFoldDB" id="A0A6J6EZ68"/>
<organism evidence="12">
    <name type="scientific">freshwater metagenome</name>
    <dbReference type="NCBI Taxonomy" id="449393"/>
    <lineage>
        <taxon>unclassified sequences</taxon>
        <taxon>metagenomes</taxon>
        <taxon>ecological metagenomes</taxon>
    </lineage>
</organism>
<dbReference type="SUPFAM" id="SSF52540">
    <property type="entry name" value="P-loop containing nucleoside triphosphate hydrolases"/>
    <property type="match status" value="1"/>
</dbReference>
<dbReference type="GO" id="GO:0043138">
    <property type="term" value="F:3'-5' DNA helicase activity"/>
    <property type="evidence" value="ECO:0007669"/>
    <property type="project" value="UniProtKB-EC"/>
</dbReference>
<name>A0A6J6EZ68_9ZZZZ</name>
<comment type="similarity">
    <text evidence="1">Belongs to the helicase family. UvrD subfamily.</text>
</comment>
<comment type="catalytic activity">
    <reaction evidence="9">
        <text>ATP + H2O = ADP + phosphate + H(+)</text>
        <dbReference type="Rhea" id="RHEA:13065"/>
        <dbReference type="ChEBI" id="CHEBI:15377"/>
        <dbReference type="ChEBI" id="CHEBI:15378"/>
        <dbReference type="ChEBI" id="CHEBI:30616"/>
        <dbReference type="ChEBI" id="CHEBI:43474"/>
        <dbReference type="ChEBI" id="CHEBI:456216"/>
        <dbReference type="EC" id="5.6.2.4"/>
    </reaction>
</comment>
<dbReference type="PANTHER" id="PTHR11070">
    <property type="entry name" value="UVRD / RECB / PCRA DNA HELICASE FAMILY MEMBER"/>
    <property type="match status" value="1"/>
</dbReference>
<dbReference type="PANTHER" id="PTHR11070:SF69">
    <property type="entry name" value="ATP-DEPENDENT DNA HELICASE UVRD2"/>
    <property type="match status" value="1"/>
</dbReference>
<reference evidence="12" key="1">
    <citation type="submission" date="2020-05" db="EMBL/GenBank/DDBJ databases">
        <authorList>
            <person name="Chiriac C."/>
            <person name="Salcher M."/>
            <person name="Ghai R."/>
            <person name="Kavagutti S V."/>
        </authorList>
    </citation>
    <scope>NUCLEOTIDE SEQUENCE</scope>
</reference>
<dbReference type="CDD" id="cd18807">
    <property type="entry name" value="SF1_C_UvrD"/>
    <property type="match status" value="1"/>
</dbReference>
<dbReference type="GO" id="GO:0005524">
    <property type="term" value="F:ATP binding"/>
    <property type="evidence" value="ECO:0007669"/>
    <property type="project" value="UniProtKB-KW"/>
</dbReference>
<evidence type="ECO:0000256" key="9">
    <source>
        <dbReference type="ARBA" id="ARBA00048988"/>
    </source>
</evidence>
<dbReference type="InterPro" id="IPR044876">
    <property type="entry name" value="HRDC_dom_sf"/>
</dbReference>
<dbReference type="InterPro" id="IPR000212">
    <property type="entry name" value="DNA_helicase_UvrD/REP"/>
</dbReference>
<dbReference type="GO" id="GO:0003677">
    <property type="term" value="F:DNA binding"/>
    <property type="evidence" value="ECO:0007669"/>
    <property type="project" value="UniProtKB-KW"/>
</dbReference>
<dbReference type="PROSITE" id="PS51217">
    <property type="entry name" value="UVRD_HELICASE_CTER"/>
    <property type="match status" value="1"/>
</dbReference>
<dbReference type="Gene3D" id="1.10.150.80">
    <property type="entry name" value="HRDC domain"/>
    <property type="match status" value="1"/>
</dbReference>
<protein>
    <recommendedName>
        <fullName evidence="8">DNA 3'-5' helicase</fullName>
        <ecNumber evidence="8">5.6.2.4</ecNumber>
    </recommendedName>
</protein>
<dbReference type="GO" id="GO:0000725">
    <property type="term" value="P:recombinational repair"/>
    <property type="evidence" value="ECO:0007669"/>
    <property type="project" value="TreeGrafter"/>
</dbReference>
<dbReference type="EC" id="5.6.2.4" evidence="8"/>
<evidence type="ECO:0000256" key="3">
    <source>
        <dbReference type="ARBA" id="ARBA00022801"/>
    </source>
</evidence>
<sequence>MPGQRQTLDSLDDAQRAVVEALEGPVVIYAGAGSGKTRAITHRIAHGCNTKIYDPQKVLAVTFTTRAADEMSLRLSALGIRNVATRTFHSAALRQLKYFWPKAIGGEIPKVIDNKFKVLSAALEKTSLATSKNSIREYLSVIESAKTNRLDTDSITNPDHASAYQAYIDFTDKNNLIDFEDVLLLLVAVLEDGEDFADEVHQNYQWLTVDEYQDVNPLQQRLLELWLGENRNICVVGDSAQTIYTFAGASSKPLEDFAKKFDDANVFRLNRNYRSKPEIIDYANKLLAQMPASNASVGSLMATKPAGAKVEVLPFVSDSAEADWIAQSIVDLLQSGQKETDIVVLARINSQLELIAAALEERGVDYWLQTGERYNLKSRLEPKITLATIHATKGLEWENVFIVGASDGYLPYVQADSDEEIAEELRLFYVAVTRAKERLFITWAQSRENGGRDRIKSRFITRIDSELSKTANDETVFAPSKERQNYRKELMRCSICDKALVSGTEIILQRCKSCPSSTPSEYLEAAIVWRTTQALMEAIPEFLVLSNATLEAFVDALYEAKTEEDCILIPGLGVEKCARYFDDLATVLAAVKPSDPKLIDLKS</sequence>
<dbReference type="PROSITE" id="PS51198">
    <property type="entry name" value="UVRD_HELICASE_ATP_BIND"/>
    <property type="match status" value="1"/>
</dbReference>
<accession>A0A6J6EZ68</accession>
<dbReference type="Pfam" id="PF13361">
    <property type="entry name" value="UvrD_C"/>
    <property type="match status" value="2"/>
</dbReference>
<evidence type="ECO:0000256" key="4">
    <source>
        <dbReference type="ARBA" id="ARBA00022806"/>
    </source>
</evidence>
<dbReference type="InterPro" id="IPR027417">
    <property type="entry name" value="P-loop_NTPase"/>
</dbReference>
<dbReference type="Gene3D" id="1.10.10.160">
    <property type="match status" value="1"/>
</dbReference>
<proteinExistence type="inferred from homology"/>
<evidence type="ECO:0000256" key="7">
    <source>
        <dbReference type="ARBA" id="ARBA00034617"/>
    </source>
</evidence>
<dbReference type="InterPro" id="IPR014016">
    <property type="entry name" value="UvrD-like_ATP-bd"/>
</dbReference>
<keyword evidence="3" id="KW-0378">Hydrolase</keyword>
<dbReference type="Pfam" id="PF00580">
    <property type="entry name" value="UvrD-helicase"/>
    <property type="match status" value="1"/>
</dbReference>
<evidence type="ECO:0000259" key="10">
    <source>
        <dbReference type="PROSITE" id="PS51198"/>
    </source>
</evidence>
<evidence type="ECO:0000259" key="11">
    <source>
        <dbReference type="PROSITE" id="PS51217"/>
    </source>
</evidence>
<dbReference type="GO" id="GO:0016787">
    <property type="term" value="F:hydrolase activity"/>
    <property type="evidence" value="ECO:0007669"/>
    <property type="project" value="UniProtKB-KW"/>
</dbReference>
<feature type="domain" description="UvrD-like helicase C-terminal" evidence="11">
    <location>
        <begin position="277"/>
        <end position="564"/>
    </location>
</feature>
<dbReference type="CDD" id="cd17932">
    <property type="entry name" value="DEXQc_UvrD"/>
    <property type="match status" value="1"/>
</dbReference>